<keyword evidence="2" id="KW-1185">Reference proteome</keyword>
<evidence type="ECO:0000313" key="1">
    <source>
        <dbReference type="EMBL" id="KAG8086673.1"/>
    </source>
</evidence>
<proteinExistence type="predicted"/>
<dbReference type="AlphaFoldDB" id="A0A8J5WDU1"/>
<gene>
    <name evidence="1" type="ORF">GUJ93_ZPchr0010g10341</name>
</gene>
<reference evidence="1" key="2">
    <citation type="submission" date="2021-02" db="EMBL/GenBank/DDBJ databases">
        <authorList>
            <person name="Kimball J.A."/>
            <person name="Haas M.W."/>
            <person name="Macchietto M."/>
            <person name="Kono T."/>
            <person name="Duquette J."/>
            <person name="Shao M."/>
        </authorList>
    </citation>
    <scope>NUCLEOTIDE SEQUENCE</scope>
    <source>
        <tissue evidence="1">Fresh leaf tissue</tissue>
    </source>
</reference>
<organism evidence="1 2">
    <name type="scientific">Zizania palustris</name>
    <name type="common">Northern wild rice</name>
    <dbReference type="NCBI Taxonomy" id="103762"/>
    <lineage>
        <taxon>Eukaryota</taxon>
        <taxon>Viridiplantae</taxon>
        <taxon>Streptophyta</taxon>
        <taxon>Embryophyta</taxon>
        <taxon>Tracheophyta</taxon>
        <taxon>Spermatophyta</taxon>
        <taxon>Magnoliopsida</taxon>
        <taxon>Liliopsida</taxon>
        <taxon>Poales</taxon>
        <taxon>Poaceae</taxon>
        <taxon>BOP clade</taxon>
        <taxon>Oryzoideae</taxon>
        <taxon>Oryzeae</taxon>
        <taxon>Zizaniinae</taxon>
        <taxon>Zizania</taxon>
    </lineage>
</organism>
<evidence type="ECO:0000313" key="2">
    <source>
        <dbReference type="Proteomes" id="UP000729402"/>
    </source>
</evidence>
<dbReference type="Proteomes" id="UP000729402">
    <property type="component" value="Unassembled WGS sequence"/>
</dbReference>
<sequence>MYLNDMMRAEVADEIEEQDMILQPRKAYIAFAARGRPPHHHAMDESVRIGDRRAASLRPGSPASPAPGYFKIEDARGRRQEGWLLQFWGPLFRFG</sequence>
<comment type="caution">
    <text evidence="1">The sequence shown here is derived from an EMBL/GenBank/DDBJ whole genome shotgun (WGS) entry which is preliminary data.</text>
</comment>
<reference evidence="1" key="1">
    <citation type="journal article" date="2021" name="bioRxiv">
        <title>Whole Genome Assembly and Annotation of Northern Wild Rice, Zizania palustris L., Supports a Whole Genome Duplication in the Zizania Genus.</title>
        <authorList>
            <person name="Haas M."/>
            <person name="Kono T."/>
            <person name="Macchietto M."/>
            <person name="Millas R."/>
            <person name="McGilp L."/>
            <person name="Shao M."/>
            <person name="Duquette J."/>
            <person name="Hirsch C.N."/>
            <person name="Kimball J."/>
        </authorList>
    </citation>
    <scope>NUCLEOTIDE SEQUENCE</scope>
    <source>
        <tissue evidence="1">Fresh leaf tissue</tissue>
    </source>
</reference>
<accession>A0A8J5WDU1</accession>
<name>A0A8J5WDU1_ZIZPA</name>
<dbReference type="EMBL" id="JAAALK010000082">
    <property type="protein sequence ID" value="KAG8086673.1"/>
    <property type="molecule type" value="Genomic_DNA"/>
</dbReference>
<protein>
    <submittedName>
        <fullName evidence="1">Uncharacterized protein</fullName>
    </submittedName>
</protein>